<evidence type="ECO:0000313" key="2">
    <source>
        <dbReference type="EMBL" id="CAG8773000.1"/>
    </source>
</evidence>
<protein>
    <submittedName>
        <fullName evidence="2">15758_t:CDS:1</fullName>
    </submittedName>
</protein>
<feature type="region of interest" description="Disordered" evidence="1">
    <location>
        <begin position="1"/>
        <end position="137"/>
    </location>
</feature>
<evidence type="ECO:0000313" key="3">
    <source>
        <dbReference type="Proteomes" id="UP000789570"/>
    </source>
</evidence>
<feature type="compositionally biased region" description="Polar residues" evidence="1">
    <location>
        <begin position="9"/>
        <end position="32"/>
    </location>
</feature>
<feature type="compositionally biased region" description="Polar residues" evidence="1">
    <location>
        <begin position="84"/>
        <end position="96"/>
    </location>
</feature>
<organism evidence="2 3">
    <name type="scientific">Funneliformis caledonium</name>
    <dbReference type="NCBI Taxonomy" id="1117310"/>
    <lineage>
        <taxon>Eukaryota</taxon>
        <taxon>Fungi</taxon>
        <taxon>Fungi incertae sedis</taxon>
        <taxon>Mucoromycota</taxon>
        <taxon>Glomeromycotina</taxon>
        <taxon>Glomeromycetes</taxon>
        <taxon>Glomerales</taxon>
        <taxon>Glomeraceae</taxon>
        <taxon>Funneliformis</taxon>
    </lineage>
</organism>
<feature type="non-terminal residue" evidence="2">
    <location>
        <position position="137"/>
    </location>
</feature>
<dbReference type="EMBL" id="CAJVPQ010028421">
    <property type="protein sequence ID" value="CAG8773000.1"/>
    <property type="molecule type" value="Genomic_DNA"/>
</dbReference>
<feature type="compositionally biased region" description="Polar residues" evidence="1">
    <location>
        <begin position="49"/>
        <end position="63"/>
    </location>
</feature>
<gene>
    <name evidence="2" type="ORF">FCALED_LOCUS17655</name>
</gene>
<dbReference type="AlphaFoldDB" id="A0A9N9JAC1"/>
<feature type="compositionally biased region" description="Polar residues" evidence="1">
    <location>
        <begin position="113"/>
        <end position="131"/>
    </location>
</feature>
<sequence length="137" mass="14734">FNFAYRRAPTTNPITGAPQSTQIDEPNHNGSLVPQPHISAGPSPILAPQRSSSPTQITSPNELNSNGWKPWNNNNEPSSPTNEDSTSQKVLDTNNDTAERDSSKIAGSEVKNIISNQINGNVDSGGNWADQTQHEST</sequence>
<accession>A0A9N9JAC1</accession>
<comment type="caution">
    <text evidence="2">The sequence shown here is derived from an EMBL/GenBank/DDBJ whole genome shotgun (WGS) entry which is preliminary data.</text>
</comment>
<name>A0A9N9JAC1_9GLOM</name>
<feature type="compositionally biased region" description="Low complexity" evidence="1">
    <location>
        <begin position="64"/>
        <end position="83"/>
    </location>
</feature>
<reference evidence="2" key="1">
    <citation type="submission" date="2021-06" db="EMBL/GenBank/DDBJ databases">
        <authorList>
            <person name="Kallberg Y."/>
            <person name="Tangrot J."/>
            <person name="Rosling A."/>
        </authorList>
    </citation>
    <scope>NUCLEOTIDE SEQUENCE</scope>
    <source>
        <strain evidence="2">UK204</strain>
    </source>
</reference>
<proteinExistence type="predicted"/>
<feature type="non-terminal residue" evidence="2">
    <location>
        <position position="1"/>
    </location>
</feature>
<keyword evidence="3" id="KW-1185">Reference proteome</keyword>
<dbReference type="Proteomes" id="UP000789570">
    <property type="component" value="Unassembled WGS sequence"/>
</dbReference>
<evidence type="ECO:0000256" key="1">
    <source>
        <dbReference type="SAM" id="MobiDB-lite"/>
    </source>
</evidence>